<dbReference type="PIRSF" id="PIRSF006257">
    <property type="entry name" value="UCP006257"/>
    <property type="match status" value="1"/>
</dbReference>
<dbReference type="InterPro" id="IPR036814">
    <property type="entry name" value="YqcC-like_sf"/>
</dbReference>
<evidence type="ECO:0000259" key="1">
    <source>
        <dbReference type="Pfam" id="PF04287"/>
    </source>
</evidence>
<dbReference type="AlphaFoldDB" id="A0A4R2TCJ7"/>
<dbReference type="PANTHER" id="PTHR39586">
    <property type="entry name" value="CYTOPLASMIC PROTEIN-RELATED"/>
    <property type="match status" value="1"/>
</dbReference>
<dbReference type="InterPro" id="IPR023376">
    <property type="entry name" value="YqcC-like_dom"/>
</dbReference>
<dbReference type="Gene3D" id="1.20.1440.40">
    <property type="entry name" value="YqcC-like"/>
    <property type="match status" value="1"/>
</dbReference>
<proteinExistence type="predicted"/>
<dbReference type="GO" id="GO:0044010">
    <property type="term" value="P:single-species biofilm formation"/>
    <property type="evidence" value="ECO:0007669"/>
    <property type="project" value="TreeGrafter"/>
</dbReference>
<dbReference type="EMBL" id="SLYB01000014">
    <property type="protein sequence ID" value="TCP94818.1"/>
    <property type="molecule type" value="Genomic_DNA"/>
</dbReference>
<dbReference type="PANTHER" id="PTHR39586:SF1">
    <property type="entry name" value="CYTOPLASMIC PROTEIN"/>
    <property type="match status" value="1"/>
</dbReference>
<dbReference type="InterPro" id="IPR007384">
    <property type="entry name" value="UCP006257"/>
</dbReference>
<name>A0A4R2TCJ7_9PAST</name>
<evidence type="ECO:0000313" key="2">
    <source>
        <dbReference type="EMBL" id="TCP94818.1"/>
    </source>
</evidence>
<evidence type="ECO:0000313" key="3">
    <source>
        <dbReference type="Proteomes" id="UP000295763"/>
    </source>
</evidence>
<dbReference type="RefSeq" id="WP_131977123.1">
    <property type="nucleotide sequence ID" value="NZ_SLYB01000014.1"/>
</dbReference>
<dbReference type="Proteomes" id="UP000295763">
    <property type="component" value="Unassembled WGS sequence"/>
</dbReference>
<sequence length="104" mass="12349">MHNQVKQYLNQLQQAMQETTLWQTIPPKEEAFFSQEPFAIDHMTVNEWLQWIFIPRMTALCEAKQPLPQQIAITPYVEEALKEFEHLTKILAPLNEIERLLQET</sequence>
<gene>
    <name evidence="2" type="ORF">EDC44_11461</name>
</gene>
<protein>
    <submittedName>
        <fullName evidence="2">Uncharacterized protein YqcC (DUF446 family)</fullName>
    </submittedName>
</protein>
<dbReference type="Pfam" id="PF04287">
    <property type="entry name" value="DUF446"/>
    <property type="match status" value="1"/>
</dbReference>
<dbReference type="OrthoDB" id="8794567at2"/>
<comment type="caution">
    <text evidence="2">The sequence shown here is derived from an EMBL/GenBank/DDBJ whole genome shotgun (WGS) entry which is preliminary data.</text>
</comment>
<reference evidence="2 3" key="1">
    <citation type="submission" date="2019-03" db="EMBL/GenBank/DDBJ databases">
        <title>Genomic Encyclopedia of Type Strains, Phase IV (KMG-IV): sequencing the most valuable type-strain genomes for metagenomic binning, comparative biology and taxonomic classification.</title>
        <authorList>
            <person name="Goeker M."/>
        </authorList>
    </citation>
    <scope>NUCLEOTIDE SEQUENCE [LARGE SCALE GENOMIC DNA]</scope>
    <source>
        <strain evidence="2 3">DSM 28404</strain>
    </source>
</reference>
<dbReference type="SUPFAM" id="SSF158452">
    <property type="entry name" value="YqcC-like"/>
    <property type="match status" value="1"/>
</dbReference>
<accession>A0A4R2TCJ7</accession>
<keyword evidence="3" id="KW-1185">Reference proteome</keyword>
<feature type="domain" description="YqcC-like" evidence="1">
    <location>
        <begin position="4"/>
        <end position="100"/>
    </location>
</feature>
<organism evidence="2 3">
    <name type="scientific">Cricetibacter osteomyelitidis</name>
    <dbReference type="NCBI Taxonomy" id="1521931"/>
    <lineage>
        <taxon>Bacteria</taxon>
        <taxon>Pseudomonadati</taxon>
        <taxon>Pseudomonadota</taxon>
        <taxon>Gammaproteobacteria</taxon>
        <taxon>Pasteurellales</taxon>
        <taxon>Pasteurellaceae</taxon>
        <taxon>Cricetibacter</taxon>
    </lineage>
</organism>